<feature type="transmembrane region" description="Helical" evidence="1">
    <location>
        <begin position="271"/>
        <end position="290"/>
    </location>
</feature>
<keyword evidence="1" id="KW-0812">Transmembrane</keyword>
<dbReference type="InterPro" id="IPR049458">
    <property type="entry name" value="EpsG-like"/>
</dbReference>
<organism evidence="2 3">
    <name type="scientific">Paramuribaculum intestinale</name>
    <dbReference type="NCBI Taxonomy" id="2094151"/>
    <lineage>
        <taxon>Bacteria</taxon>
        <taxon>Pseudomonadati</taxon>
        <taxon>Bacteroidota</taxon>
        <taxon>Bacteroidia</taxon>
        <taxon>Bacteroidales</taxon>
        <taxon>Muribaculaceae</taxon>
        <taxon>Paramuribaculum</taxon>
    </lineage>
</organism>
<dbReference type="RefSeq" id="WP_107036035.1">
    <property type="nucleotide sequence ID" value="NZ_PUED01000158.1"/>
</dbReference>
<feature type="transmembrane region" description="Helical" evidence="1">
    <location>
        <begin position="238"/>
        <end position="259"/>
    </location>
</feature>
<accession>A0A2V1IXU1</accession>
<protein>
    <submittedName>
        <fullName evidence="2">EpsG family protein</fullName>
    </submittedName>
</protein>
<feature type="transmembrane region" description="Helical" evidence="1">
    <location>
        <begin position="196"/>
        <end position="218"/>
    </location>
</feature>
<evidence type="ECO:0000256" key="1">
    <source>
        <dbReference type="SAM" id="Phobius"/>
    </source>
</evidence>
<evidence type="ECO:0000313" key="3">
    <source>
        <dbReference type="Proteomes" id="UP000244925"/>
    </source>
</evidence>
<evidence type="ECO:0000313" key="2">
    <source>
        <dbReference type="EMBL" id="PWB07456.1"/>
    </source>
</evidence>
<gene>
    <name evidence="2" type="ORF">C5O25_07025</name>
</gene>
<feature type="transmembrane region" description="Helical" evidence="1">
    <location>
        <begin position="6"/>
        <end position="22"/>
    </location>
</feature>
<feature type="transmembrane region" description="Helical" evidence="1">
    <location>
        <begin position="29"/>
        <end position="45"/>
    </location>
</feature>
<proteinExistence type="predicted"/>
<dbReference type="EMBL" id="PUBV01000012">
    <property type="protein sequence ID" value="PWB07456.1"/>
    <property type="molecule type" value="Genomic_DNA"/>
</dbReference>
<feature type="transmembrane region" description="Helical" evidence="1">
    <location>
        <begin position="296"/>
        <end position="315"/>
    </location>
</feature>
<keyword evidence="1" id="KW-0472">Membrane</keyword>
<feature type="transmembrane region" description="Helical" evidence="1">
    <location>
        <begin position="322"/>
        <end position="343"/>
    </location>
</feature>
<keyword evidence="3" id="KW-1185">Reference proteome</keyword>
<feature type="transmembrane region" description="Helical" evidence="1">
    <location>
        <begin position="160"/>
        <end position="184"/>
    </location>
</feature>
<dbReference type="AlphaFoldDB" id="A0A2V1IXU1"/>
<sequence>MGIYFTIYGYLIVMSFLDLFITRHGKFQLFMYVCFSIVIFLLVSTREMGFDYEPYRTIFNNLKSLSLSDITDPKLVYVEPLYSILNICAPGGFRSVIMIMAFLNIAFLFPFIYKYSPYPHFSLLLFAGMFMYSGMMGLIRQSLAISIALWAIVNRNNRRFWIYLIFAIGFHYSAIIVTAVKLFPQRFLKIKTYLKWLLAAVCSNLFFYNLFVMASALMPTVIAWKLNTYIAEEAGQNFGLNAAVVLRLITFSLALYYSNRIFNKFKTDGSYFFNIYFLSLIMYIAFGFLPQMSSRGAVYFHYFEILLAPMILYVTNKKLKPIIFFFYAFCSFVRHLDIVTTYSEWYIPYRSWLF</sequence>
<feature type="transmembrane region" description="Helical" evidence="1">
    <location>
        <begin position="121"/>
        <end position="140"/>
    </location>
</feature>
<dbReference type="Pfam" id="PF14897">
    <property type="entry name" value="EpsG"/>
    <property type="match status" value="1"/>
</dbReference>
<dbReference type="Proteomes" id="UP000244925">
    <property type="component" value="Unassembled WGS sequence"/>
</dbReference>
<feature type="transmembrane region" description="Helical" evidence="1">
    <location>
        <begin position="84"/>
        <end position="109"/>
    </location>
</feature>
<name>A0A2V1IXU1_9BACT</name>
<keyword evidence="1" id="KW-1133">Transmembrane helix</keyword>
<reference evidence="3" key="1">
    <citation type="submission" date="2018-02" db="EMBL/GenBank/DDBJ databases">
        <authorList>
            <person name="Clavel T."/>
            <person name="Strowig T."/>
        </authorList>
    </citation>
    <scope>NUCLEOTIDE SEQUENCE [LARGE SCALE GENOMIC DNA]</scope>
    <source>
        <strain evidence="3">DSM 100764</strain>
    </source>
</reference>
<comment type="caution">
    <text evidence="2">The sequence shown here is derived from an EMBL/GenBank/DDBJ whole genome shotgun (WGS) entry which is preliminary data.</text>
</comment>